<reference evidence="2" key="1">
    <citation type="journal article" date="2020" name="Phytopathology">
        <title>Genome Sequence Resources of Colletotrichum truncatum, C. plurivorum, C. musicola, and C. sojae: Four Species Pathogenic to Soybean (Glycine max).</title>
        <authorList>
            <person name="Rogerio F."/>
            <person name="Boufleur T.R."/>
            <person name="Ciampi-Guillardi M."/>
            <person name="Sukno S.A."/>
            <person name="Thon M.R."/>
            <person name="Massola Junior N.S."/>
            <person name="Baroncelli R."/>
        </authorList>
    </citation>
    <scope>NUCLEOTIDE SEQUENCE</scope>
    <source>
        <strain evidence="2">LFN00145</strain>
    </source>
</reference>
<dbReference type="EMBL" id="WIGO01000338">
    <property type="protein sequence ID" value="KAF6816326.1"/>
    <property type="molecule type" value="Genomic_DNA"/>
</dbReference>
<comment type="caution">
    <text evidence="2">The sequence shown here is derived from an EMBL/GenBank/DDBJ whole genome shotgun (WGS) entry which is preliminary data.</text>
</comment>
<name>A0A8H6JPH1_9PEZI</name>
<protein>
    <submittedName>
        <fullName evidence="2">Uncharacterized protein</fullName>
    </submittedName>
</protein>
<proteinExistence type="predicted"/>
<evidence type="ECO:0000313" key="2">
    <source>
        <dbReference type="EMBL" id="KAF6816326.1"/>
    </source>
</evidence>
<accession>A0A8H6JPH1</accession>
<evidence type="ECO:0000256" key="1">
    <source>
        <dbReference type="SAM" id="Phobius"/>
    </source>
</evidence>
<keyword evidence="1" id="KW-1133">Transmembrane helix</keyword>
<gene>
    <name evidence="2" type="ORF">CPLU01_13887</name>
</gene>
<evidence type="ECO:0000313" key="3">
    <source>
        <dbReference type="Proteomes" id="UP000654918"/>
    </source>
</evidence>
<dbReference type="AlphaFoldDB" id="A0A8H6JPH1"/>
<keyword evidence="1" id="KW-0812">Transmembrane</keyword>
<dbReference type="Proteomes" id="UP000654918">
    <property type="component" value="Unassembled WGS sequence"/>
</dbReference>
<feature type="transmembrane region" description="Helical" evidence="1">
    <location>
        <begin position="94"/>
        <end position="115"/>
    </location>
</feature>
<keyword evidence="3" id="KW-1185">Reference proteome</keyword>
<sequence>MSKLHETIEFTGRERNGEFPRVDVCADGSFCCRHGNNPCCSESNVQKFNLDNEGRLLSSSTLASSTATASQVTATSSSGSGSGQDNGEALGLKIGLRVGIPLVAIVAVLGTWCFFRKRRNRQTNNTAQGTDNTAALSRDTPHFKAMPSFMEVSITYEKGGPIFLAELHLFKGILQKICHSL</sequence>
<organism evidence="2 3">
    <name type="scientific">Colletotrichum plurivorum</name>
    <dbReference type="NCBI Taxonomy" id="2175906"/>
    <lineage>
        <taxon>Eukaryota</taxon>
        <taxon>Fungi</taxon>
        <taxon>Dikarya</taxon>
        <taxon>Ascomycota</taxon>
        <taxon>Pezizomycotina</taxon>
        <taxon>Sordariomycetes</taxon>
        <taxon>Hypocreomycetidae</taxon>
        <taxon>Glomerellales</taxon>
        <taxon>Glomerellaceae</taxon>
        <taxon>Colletotrichum</taxon>
        <taxon>Colletotrichum orchidearum species complex</taxon>
    </lineage>
</organism>
<keyword evidence="1" id="KW-0472">Membrane</keyword>